<dbReference type="InterPro" id="IPR013783">
    <property type="entry name" value="Ig-like_fold"/>
</dbReference>
<evidence type="ECO:0000313" key="2">
    <source>
        <dbReference type="Proteomes" id="UP000739538"/>
    </source>
</evidence>
<dbReference type="EMBL" id="JAGQHS010000493">
    <property type="protein sequence ID" value="MCA9759784.1"/>
    <property type="molecule type" value="Genomic_DNA"/>
</dbReference>
<dbReference type="InterPro" id="IPR037293">
    <property type="entry name" value="Gal_Oxidase_central_sf"/>
</dbReference>
<dbReference type="SUPFAM" id="SSF50965">
    <property type="entry name" value="Galactose oxidase, central domain"/>
    <property type="match status" value="1"/>
</dbReference>
<feature type="non-terminal residue" evidence="1">
    <location>
        <position position="479"/>
    </location>
</feature>
<dbReference type="InterPro" id="IPR013517">
    <property type="entry name" value="FG-GAP"/>
</dbReference>
<organism evidence="1 2">
    <name type="scientific">Eiseniibacteriota bacterium</name>
    <dbReference type="NCBI Taxonomy" id="2212470"/>
    <lineage>
        <taxon>Bacteria</taxon>
        <taxon>Candidatus Eiseniibacteriota</taxon>
    </lineage>
</organism>
<dbReference type="InterPro" id="IPR011043">
    <property type="entry name" value="Gal_Oxase/kelch_b-propeller"/>
</dbReference>
<accession>A0A956SHM7</accession>
<reference evidence="1" key="2">
    <citation type="journal article" date="2021" name="Microbiome">
        <title>Successional dynamics and alternative stable states in a saline activated sludge microbial community over 9 years.</title>
        <authorList>
            <person name="Wang Y."/>
            <person name="Ye J."/>
            <person name="Ju F."/>
            <person name="Liu L."/>
            <person name="Boyd J.A."/>
            <person name="Deng Y."/>
            <person name="Parks D.H."/>
            <person name="Jiang X."/>
            <person name="Yin X."/>
            <person name="Woodcroft B.J."/>
            <person name="Tyson G.W."/>
            <person name="Hugenholtz P."/>
            <person name="Polz M.F."/>
            <person name="Zhang T."/>
        </authorList>
    </citation>
    <scope>NUCLEOTIDE SEQUENCE</scope>
    <source>
        <strain evidence="1">HKST-UBA02</strain>
    </source>
</reference>
<proteinExistence type="predicted"/>
<reference evidence="1" key="1">
    <citation type="submission" date="2020-04" db="EMBL/GenBank/DDBJ databases">
        <authorList>
            <person name="Zhang T."/>
        </authorList>
    </citation>
    <scope>NUCLEOTIDE SEQUENCE</scope>
    <source>
        <strain evidence="1">HKST-UBA02</strain>
    </source>
</reference>
<sequence length="479" mass="51211">TPTSTGFGSAVAVDGGWALIGAEALSNPSAHMFKRSSDGAWVEKQVWRGSTLQGFGSSVAIDGDFAFIGVDKNDAVGPETGKVQVLKRSGDTWREHQELFASNATVLNLFGSGMAVQGDILAVSGESDVWVFERNPDTDVWSEVSRLGTLADLSGGIPTLAMDGNTIVAGNIHDSTQGADAGAVQVFARQFNGWRLQQSLRASDGVANRLFGVALDIRGDRIVAGNSIDSSDGSLYIFEFQSNGNWSEVDQIDPPDGVTAQVALGDDYLLATLINGPFGLQTPVDVYHLDPDDGWLRGKRLKSDLTGDNLDHFGEAMFIGDDITLIGRADNSVYPVKTTSAPGSIEASDGAYDNRVRIEWIDQSDREDGYRIYRDGQLIATTGPDADSYNDFDATPGRTHQYGVATWAGNFESAAQVDYGWMEPDGTIAGNVSTRAGAAVENVQVCLDPSPGRSFLFDGDMGRLEALKAHMPATEFTLE</sequence>
<dbReference type="Gene3D" id="2.130.10.80">
    <property type="entry name" value="Galactose oxidase/kelch, beta-propeller"/>
    <property type="match status" value="1"/>
</dbReference>
<dbReference type="Pfam" id="PF14312">
    <property type="entry name" value="FG-GAP_2"/>
    <property type="match status" value="1"/>
</dbReference>
<evidence type="ECO:0008006" key="3">
    <source>
        <dbReference type="Google" id="ProtNLM"/>
    </source>
</evidence>
<dbReference type="Gene3D" id="2.60.40.10">
    <property type="entry name" value="Immunoglobulins"/>
    <property type="match status" value="1"/>
</dbReference>
<feature type="non-terminal residue" evidence="1">
    <location>
        <position position="1"/>
    </location>
</feature>
<evidence type="ECO:0000313" key="1">
    <source>
        <dbReference type="EMBL" id="MCA9759784.1"/>
    </source>
</evidence>
<comment type="caution">
    <text evidence="1">The sequence shown here is derived from an EMBL/GenBank/DDBJ whole genome shotgun (WGS) entry which is preliminary data.</text>
</comment>
<dbReference type="PANTHER" id="PTHR36220:SF1">
    <property type="entry name" value="GAMMA TUBULIN COMPLEX COMPONENT C-TERMINAL DOMAIN-CONTAINING PROTEIN"/>
    <property type="match status" value="1"/>
</dbReference>
<dbReference type="Proteomes" id="UP000739538">
    <property type="component" value="Unassembled WGS sequence"/>
</dbReference>
<dbReference type="PANTHER" id="PTHR36220">
    <property type="entry name" value="UNNAMED PRODUCT"/>
    <property type="match status" value="1"/>
</dbReference>
<gene>
    <name evidence="1" type="ORF">KDA27_28565</name>
</gene>
<dbReference type="AlphaFoldDB" id="A0A956SHM7"/>
<protein>
    <recommendedName>
        <fullName evidence="3">Fibronectin type-III domain-containing protein</fullName>
    </recommendedName>
</protein>
<name>A0A956SHM7_UNCEI</name>